<name>A0A6C0ACL9_9ZZZZ</name>
<proteinExistence type="predicted"/>
<organism evidence="1">
    <name type="scientific">viral metagenome</name>
    <dbReference type="NCBI Taxonomy" id="1070528"/>
    <lineage>
        <taxon>unclassified sequences</taxon>
        <taxon>metagenomes</taxon>
        <taxon>organismal metagenomes</taxon>
    </lineage>
</organism>
<evidence type="ECO:0000313" key="1">
    <source>
        <dbReference type="EMBL" id="QHS77467.1"/>
    </source>
</evidence>
<accession>A0A6C0ACL9</accession>
<reference evidence="1" key="1">
    <citation type="journal article" date="2020" name="Nature">
        <title>Giant virus diversity and host interactions through global metagenomics.</title>
        <authorList>
            <person name="Schulz F."/>
            <person name="Roux S."/>
            <person name="Paez-Espino D."/>
            <person name="Jungbluth S."/>
            <person name="Walsh D.A."/>
            <person name="Denef V.J."/>
            <person name="McMahon K.D."/>
            <person name="Konstantinidis K.T."/>
            <person name="Eloe-Fadrosh E.A."/>
            <person name="Kyrpides N.C."/>
            <person name="Woyke T."/>
        </authorList>
    </citation>
    <scope>NUCLEOTIDE SEQUENCE</scope>
    <source>
        <strain evidence="1">GVMAG-S-1004661-13</strain>
    </source>
</reference>
<dbReference type="EMBL" id="MN740549">
    <property type="protein sequence ID" value="QHS77467.1"/>
    <property type="molecule type" value="Genomic_DNA"/>
</dbReference>
<sequence>MNFFILLFILSFLTCFSLEIKENYKQLPKSENTWYIINQNYCKQHCDKKISC</sequence>
<dbReference type="AlphaFoldDB" id="A0A6C0ACL9"/>
<protein>
    <submittedName>
        <fullName evidence="1">Uncharacterized protein</fullName>
    </submittedName>
</protein>